<dbReference type="EMBL" id="SMDC01000010">
    <property type="protein sequence ID" value="TCW34489.1"/>
    <property type="molecule type" value="Genomic_DNA"/>
</dbReference>
<evidence type="ECO:0000259" key="8">
    <source>
        <dbReference type="Pfam" id="PF02687"/>
    </source>
</evidence>
<comment type="caution">
    <text evidence="10">The sequence shown here is derived from an EMBL/GenBank/DDBJ whole genome shotgun (WGS) entry which is preliminary data.</text>
</comment>
<evidence type="ECO:0000256" key="5">
    <source>
        <dbReference type="ARBA" id="ARBA00023136"/>
    </source>
</evidence>
<protein>
    <submittedName>
        <fullName evidence="10">Putative ABC transport system permease protein</fullName>
    </submittedName>
</protein>
<dbReference type="GO" id="GO:0022857">
    <property type="term" value="F:transmembrane transporter activity"/>
    <property type="evidence" value="ECO:0007669"/>
    <property type="project" value="TreeGrafter"/>
</dbReference>
<evidence type="ECO:0000313" key="10">
    <source>
        <dbReference type="EMBL" id="TCW34489.1"/>
    </source>
</evidence>
<evidence type="ECO:0000256" key="3">
    <source>
        <dbReference type="ARBA" id="ARBA00022692"/>
    </source>
</evidence>
<feature type="domain" description="MacB-like periplasmic core" evidence="9">
    <location>
        <begin position="22"/>
        <end position="244"/>
    </location>
</feature>
<feature type="transmembrane region" description="Helical" evidence="7">
    <location>
        <begin position="363"/>
        <end position="384"/>
    </location>
</feature>
<evidence type="ECO:0000256" key="4">
    <source>
        <dbReference type="ARBA" id="ARBA00022989"/>
    </source>
</evidence>
<reference evidence="10 11" key="1">
    <citation type="submission" date="2019-03" db="EMBL/GenBank/DDBJ databases">
        <title>Genomic Encyclopedia of Type Strains, Phase IV (KMG-IV): sequencing the most valuable type-strain genomes for metagenomic binning, comparative biology and taxonomic classification.</title>
        <authorList>
            <person name="Goeker M."/>
        </authorList>
    </citation>
    <scope>NUCLEOTIDE SEQUENCE [LARGE SCALE GENOMIC DNA]</scope>
    <source>
        <strain evidence="10 11">DSM 203</strain>
    </source>
</reference>
<sequence length="401" mass="41000">MRPHDTATTALRALVAHPGRAALTLLAVALGCAAVVVLSGIGDGARRFVLDEFSQLGTRLLIVVPGRNETTGGAPPLLGETPRDLTLDDALALLRAPGVARVAPVAMGEAPVSTGALAREVGILGTTADYLAIRELTLAAGRFLPVADPGRAAPVAVLGATLARELFGTASPLGQRIRIADRRFRVIGVLAGGGVSLGTDMADLALIPVASAQAVFDNPGLFRVLVQGRVGADLTVTAEQIRAIVRDRHEGEDDVTVITQDALLGTFDQILSTLTLAVAAIAAISLVVAGVLIMNVMLVSVSQRSAEVGLLKALGASAAQVRALFLTEALILGALGSLAGLGCGHALLWLIDRQFAGFTLAAPLWASLAAVLTALGSALVFGLLPARRAARLDPVAALNGR</sequence>
<dbReference type="InterPro" id="IPR003838">
    <property type="entry name" value="ABC3_permease_C"/>
</dbReference>
<dbReference type="PANTHER" id="PTHR30572:SF4">
    <property type="entry name" value="ABC TRANSPORTER PERMEASE YTRF"/>
    <property type="match status" value="1"/>
</dbReference>
<evidence type="ECO:0000259" key="9">
    <source>
        <dbReference type="Pfam" id="PF12704"/>
    </source>
</evidence>
<feature type="domain" description="ABC3 transporter permease C-terminal" evidence="8">
    <location>
        <begin position="280"/>
        <end position="394"/>
    </location>
</feature>
<evidence type="ECO:0000256" key="2">
    <source>
        <dbReference type="ARBA" id="ARBA00022475"/>
    </source>
</evidence>
<gene>
    <name evidence="10" type="ORF">EDC29_11034</name>
</gene>
<dbReference type="PANTHER" id="PTHR30572">
    <property type="entry name" value="MEMBRANE COMPONENT OF TRANSPORTER-RELATED"/>
    <property type="match status" value="1"/>
</dbReference>
<feature type="transmembrane region" description="Helical" evidence="7">
    <location>
        <begin position="21"/>
        <end position="41"/>
    </location>
</feature>
<dbReference type="GO" id="GO:0005886">
    <property type="term" value="C:plasma membrane"/>
    <property type="evidence" value="ECO:0007669"/>
    <property type="project" value="UniProtKB-SubCell"/>
</dbReference>
<dbReference type="Pfam" id="PF12704">
    <property type="entry name" value="MacB_PCD"/>
    <property type="match status" value="1"/>
</dbReference>
<accession>A0A4R4A7N5</accession>
<dbReference type="AlphaFoldDB" id="A0A4R4A7N5"/>
<evidence type="ECO:0000313" key="11">
    <source>
        <dbReference type="Proteomes" id="UP000295247"/>
    </source>
</evidence>
<dbReference type="InterPro" id="IPR025857">
    <property type="entry name" value="MacB_PCD"/>
</dbReference>
<keyword evidence="5 7" id="KW-0472">Membrane</keyword>
<evidence type="ECO:0000256" key="1">
    <source>
        <dbReference type="ARBA" id="ARBA00004651"/>
    </source>
</evidence>
<keyword evidence="2" id="KW-1003">Cell membrane</keyword>
<keyword evidence="4 7" id="KW-1133">Transmembrane helix</keyword>
<dbReference type="Proteomes" id="UP000295247">
    <property type="component" value="Unassembled WGS sequence"/>
</dbReference>
<name>A0A4R4A7N5_MARGR</name>
<feature type="transmembrane region" description="Helical" evidence="7">
    <location>
        <begin position="276"/>
        <end position="302"/>
    </location>
</feature>
<comment type="subcellular location">
    <subcellularLocation>
        <location evidence="1">Cell membrane</location>
        <topology evidence="1">Multi-pass membrane protein</topology>
    </subcellularLocation>
</comment>
<dbReference type="Pfam" id="PF02687">
    <property type="entry name" value="FtsX"/>
    <property type="match status" value="1"/>
</dbReference>
<comment type="similarity">
    <text evidence="6">Belongs to the ABC-4 integral membrane protein family.</text>
</comment>
<keyword evidence="3 7" id="KW-0812">Transmembrane</keyword>
<evidence type="ECO:0000256" key="7">
    <source>
        <dbReference type="SAM" id="Phobius"/>
    </source>
</evidence>
<dbReference type="RefSeq" id="WP_132230270.1">
    <property type="nucleotide sequence ID" value="NZ_NRRH01000010.1"/>
</dbReference>
<dbReference type="PROSITE" id="PS51257">
    <property type="entry name" value="PROKAR_LIPOPROTEIN"/>
    <property type="match status" value="1"/>
</dbReference>
<proteinExistence type="inferred from homology"/>
<organism evidence="10 11">
    <name type="scientific">Marichromatium gracile</name>
    <name type="common">Chromatium gracile</name>
    <dbReference type="NCBI Taxonomy" id="1048"/>
    <lineage>
        <taxon>Bacteria</taxon>
        <taxon>Pseudomonadati</taxon>
        <taxon>Pseudomonadota</taxon>
        <taxon>Gammaproteobacteria</taxon>
        <taxon>Chromatiales</taxon>
        <taxon>Chromatiaceae</taxon>
        <taxon>Marichromatium</taxon>
    </lineage>
</organism>
<feature type="transmembrane region" description="Helical" evidence="7">
    <location>
        <begin position="323"/>
        <end position="351"/>
    </location>
</feature>
<dbReference type="InterPro" id="IPR050250">
    <property type="entry name" value="Macrolide_Exporter_MacB"/>
</dbReference>
<evidence type="ECO:0000256" key="6">
    <source>
        <dbReference type="ARBA" id="ARBA00038076"/>
    </source>
</evidence>